<dbReference type="AlphaFoldDB" id="A0A8H3BJK5"/>
<evidence type="ECO:0000313" key="3">
    <source>
        <dbReference type="Proteomes" id="UP000663850"/>
    </source>
</evidence>
<evidence type="ECO:0000313" key="2">
    <source>
        <dbReference type="EMBL" id="CAE6459313.1"/>
    </source>
</evidence>
<accession>A0A8H3BJK5</accession>
<protein>
    <recommendedName>
        <fullName evidence="1">DUF4470 domain-containing protein</fullName>
    </recommendedName>
</protein>
<proteinExistence type="predicted"/>
<dbReference type="InterPro" id="IPR027974">
    <property type="entry name" value="DUF4470"/>
</dbReference>
<reference evidence="2" key="1">
    <citation type="submission" date="2021-01" db="EMBL/GenBank/DDBJ databases">
        <authorList>
            <person name="Kaushik A."/>
        </authorList>
    </citation>
    <scope>NUCLEOTIDE SEQUENCE</scope>
    <source>
        <strain evidence="2">Type strain: AG8-Rh-89/</strain>
    </source>
</reference>
<dbReference type="Pfam" id="PF14737">
    <property type="entry name" value="DUF4470"/>
    <property type="match status" value="1"/>
</dbReference>
<comment type="caution">
    <text evidence="2">The sequence shown here is derived from an EMBL/GenBank/DDBJ whole genome shotgun (WGS) entry which is preliminary data.</text>
</comment>
<dbReference type="Proteomes" id="UP000663850">
    <property type="component" value="Unassembled WGS sequence"/>
</dbReference>
<name>A0A8H3BJK5_9AGAM</name>
<dbReference type="EMBL" id="CAJMWZ010002649">
    <property type="protein sequence ID" value="CAE6459313.1"/>
    <property type="molecule type" value="Genomic_DNA"/>
</dbReference>
<organism evidence="2 3">
    <name type="scientific">Rhizoctonia solani</name>
    <dbReference type="NCBI Taxonomy" id="456999"/>
    <lineage>
        <taxon>Eukaryota</taxon>
        <taxon>Fungi</taxon>
        <taxon>Dikarya</taxon>
        <taxon>Basidiomycota</taxon>
        <taxon>Agaricomycotina</taxon>
        <taxon>Agaricomycetes</taxon>
        <taxon>Cantharellales</taxon>
        <taxon>Ceratobasidiaceae</taxon>
        <taxon>Rhizoctonia</taxon>
    </lineage>
</organism>
<evidence type="ECO:0000259" key="1">
    <source>
        <dbReference type="Pfam" id="PF14737"/>
    </source>
</evidence>
<gene>
    <name evidence="2" type="ORF">RDB_LOCUS49476</name>
</gene>
<sequence>MGITAAKSLTQDLSPEQSADILILGCGDPRDILFTLYYDLTIGDVGMRKMDIICSEVEPAILARNILLFSLLEDDIESSETIWDIFYHFRVSDSTTRVIQSQNLKLEKHAKDIQAWRESPYGSFLKTVDTRTLAELRRHWNHYANFSSLPPDRKNRLHAKQRELSKSIAVEGLTMISTSRSAGMLWNDALYHLSDMFAHYWRTGTTSTEAGDIQKAIDLNPTFCYSRSGETFDPHYGTFPQGFHFGPAYAPIAEDPVGLLPKTGSPAINKAKQQFAAWCSAFRKSREANAITLRFYFGDPLPFCHALAKFKTTGEVSSGLFSGAYRATQITLDEFARSSPPAPLAFDVIDTSSLVDHVGLLNLLIVTPDLLKTEPASQSAIYTESILQSGKDFTKGFQERLCTDIPTFAALLGIAPRSYVSTFTAESNVHELIFSDDKVQSLFGPGSGQVQFQERTVWTNPWGGDSHTSGRKLLVTFEADNLAVILLGIYDKMLEHERVSESGGPRMAPEELKRLSCVNYNRESVALLFKVVQRRVSLRTGGWNDVIAKFIQMARADERRPAEGANYRDTVLQLHLAGVMTFDELTPNWYDNPGYRPVPEKRSSVLRGWKEIPPVVCVVLTVPRRRLAEVFGGPIEQVGTPYLVCCIQYRQVAHNISVPHAVWGRIIKPEDSDRIFIEEDPSGNQGNSDLIVSFWAPTRTVEEPDTTVDLRLKPTMASVLTYYKKLPKLLEVFTAKMTDKHHITVLPYRPTLPSEPAIYPPTWKNPPDPDHSKYQCHAIITENLGQSVTSWFARFTVQALEERLALLQGATVAAKQIGPCTMELKIGSYTHPLLYCYPIQGKEPRIRIARKSGYVEVIVPISAPSDPSGYFMNPFPVLGKGAYTSWNIHHVNLDRSPLLDTAIPSKLYWVEHLCKHQLSAPEKSIRDGGEVTRQQAIHARANFKSSIHSLAKHYLGENVQQSRVITLYDKDKDRSYAMLFIGGIRMDLASMTIAFDTAVVPMTNDEKLLNSLLGLLQIENPDSVVRILTDTYETIAWKKALPAFVERCRSWTHKPACEYRTQARVPLSVDFNKKFLCSCGQGVGFNAPQWDVPG</sequence>
<feature type="domain" description="DUF4470" evidence="1">
    <location>
        <begin position="2"/>
        <end position="90"/>
    </location>
</feature>